<feature type="domain" description="Protein export membrane protein SecD/SecF C-terminal" evidence="10">
    <location>
        <begin position="114"/>
        <end position="186"/>
    </location>
</feature>
<name>A0A850T1I5_9BACT</name>
<dbReference type="Pfam" id="PF02355">
    <property type="entry name" value="SecD_SecF_C"/>
    <property type="match status" value="2"/>
</dbReference>
<keyword evidence="7 9" id="KW-0811">Translocation</keyword>
<dbReference type="EMBL" id="JACADJ010000039">
    <property type="protein sequence ID" value="NWH05573.1"/>
    <property type="molecule type" value="Genomic_DNA"/>
</dbReference>
<feature type="domain" description="Protein export membrane protein SecD/SecF C-terminal" evidence="10">
    <location>
        <begin position="191"/>
        <end position="343"/>
    </location>
</feature>
<gene>
    <name evidence="9 11" type="primary">secF</name>
    <name evidence="11" type="ORF">HXW94_11350</name>
</gene>
<dbReference type="InterPro" id="IPR022645">
    <property type="entry name" value="SecD/SecF_bac"/>
</dbReference>
<evidence type="ECO:0000313" key="11">
    <source>
        <dbReference type="EMBL" id="NWH05573.1"/>
    </source>
</evidence>
<dbReference type="InterPro" id="IPR048634">
    <property type="entry name" value="SecD_SecF_C"/>
</dbReference>
<keyword evidence="12" id="KW-1185">Reference proteome</keyword>
<keyword evidence="6 9" id="KW-1133">Transmembrane helix</keyword>
<organism evidence="11 12">
    <name type="scientific">Desulfobacter latus</name>
    <dbReference type="NCBI Taxonomy" id="2292"/>
    <lineage>
        <taxon>Bacteria</taxon>
        <taxon>Pseudomonadati</taxon>
        <taxon>Thermodesulfobacteriota</taxon>
        <taxon>Desulfobacteria</taxon>
        <taxon>Desulfobacterales</taxon>
        <taxon>Desulfobacteraceae</taxon>
        <taxon>Desulfobacter</taxon>
    </lineage>
</organism>
<dbReference type="GO" id="GO:0015450">
    <property type="term" value="F:protein-transporting ATPase activity"/>
    <property type="evidence" value="ECO:0007669"/>
    <property type="project" value="InterPro"/>
</dbReference>
<comment type="subunit">
    <text evidence="9">Forms a complex with SecD. Part of the essential Sec protein translocation apparatus which comprises SecA, SecYEG and auxiliary proteins SecDF. Other proteins may also be involved.</text>
</comment>
<evidence type="ECO:0000256" key="7">
    <source>
        <dbReference type="ARBA" id="ARBA00023010"/>
    </source>
</evidence>
<evidence type="ECO:0000256" key="4">
    <source>
        <dbReference type="ARBA" id="ARBA00022692"/>
    </source>
</evidence>
<feature type="transmembrane region" description="Helical" evidence="9">
    <location>
        <begin position="164"/>
        <end position="182"/>
    </location>
</feature>
<feature type="transmembrane region" description="Helical" evidence="9">
    <location>
        <begin position="18"/>
        <end position="36"/>
    </location>
</feature>
<dbReference type="InterPro" id="IPR055344">
    <property type="entry name" value="SecD_SecF_C_bact"/>
</dbReference>
<sequence length="345" mass="37504">MQFIKPGTNIDFMGMRKVGFIFSLILILAGIVSLIIHNGPNYGIDFAGGTLVQVKFPQKVDVSDIRNGLDDIGLNDVSVQGFGDPAANEYLIRTSSDADTLGNQLADTVAKGLKDATSLAPDIRRVEMVGPQVGEDLKKKALLAIFYSLLFITIYISGRFEQKWTIAGITAGALMAAVYFLSVVNLSMPFLIAAALIVSLVLFWYLQLQYAIGAIVALIHDVTITVGIFSLLNLDFSLQIIAALLTIIGYSLNDTIIVFDRIRENIKGNSNNSMVSDLFNRSINETLSRTILTSLTTLVVLLALFLLGGEIIHNFAFAMIIGVVVGTYSSVFIASPIVFMAHRKN</sequence>
<evidence type="ECO:0000256" key="5">
    <source>
        <dbReference type="ARBA" id="ARBA00022927"/>
    </source>
</evidence>
<proteinExistence type="inferred from homology"/>
<dbReference type="GO" id="GO:0006605">
    <property type="term" value="P:protein targeting"/>
    <property type="evidence" value="ECO:0007669"/>
    <property type="project" value="UniProtKB-UniRule"/>
</dbReference>
<protein>
    <recommendedName>
        <fullName evidence="9">Protein-export membrane protein SecF</fullName>
    </recommendedName>
</protein>
<dbReference type="PANTHER" id="PTHR30081:SF8">
    <property type="entry name" value="PROTEIN TRANSLOCASE SUBUNIT SECF"/>
    <property type="match status" value="1"/>
</dbReference>
<dbReference type="NCBIfam" id="TIGR00966">
    <property type="entry name" value="transloc_SecF"/>
    <property type="match status" value="1"/>
</dbReference>
<dbReference type="GO" id="GO:0043952">
    <property type="term" value="P:protein transport by the Sec complex"/>
    <property type="evidence" value="ECO:0007669"/>
    <property type="project" value="UniProtKB-UniRule"/>
</dbReference>
<keyword evidence="3 9" id="KW-1003">Cell membrane</keyword>
<dbReference type="SUPFAM" id="SSF82866">
    <property type="entry name" value="Multidrug efflux transporter AcrB transmembrane domain"/>
    <property type="match status" value="1"/>
</dbReference>
<evidence type="ECO:0000259" key="10">
    <source>
        <dbReference type="Pfam" id="PF02355"/>
    </source>
</evidence>
<dbReference type="Proteomes" id="UP000553343">
    <property type="component" value="Unassembled WGS sequence"/>
</dbReference>
<evidence type="ECO:0000256" key="6">
    <source>
        <dbReference type="ARBA" id="ARBA00022989"/>
    </source>
</evidence>
<comment type="function">
    <text evidence="9">Part of the Sec protein translocase complex. Interacts with the SecYEG preprotein conducting channel. SecDF uses the proton motive force (PMF) to complete protein translocation after the ATP-dependent function of SecA.</text>
</comment>
<dbReference type="AlphaFoldDB" id="A0A850T1I5"/>
<feature type="transmembrane region" description="Helical" evidence="9">
    <location>
        <begin position="213"/>
        <end position="232"/>
    </location>
</feature>
<dbReference type="PANTHER" id="PTHR30081">
    <property type="entry name" value="PROTEIN-EXPORT MEMBRANE PROTEIN SEC"/>
    <property type="match status" value="1"/>
</dbReference>
<evidence type="ECO:0000256" key="3">
    <source>
        <dbReference type="ARBA" id="ARBA00022475"/>
    </source>
</evidence>
<evidence type="ECO:0000256" key="8">
    <source>
        <dbReference type="ARBA" id="ARBA00023136"/>
    </source>
</evidence>
<dbReference type="InterPro" id="IPR022646">
    <property type="entry name" value="SecD/SecF_CS"/>
</dbReference>
<accession>A0A850T1I5</accession>
<dbReference type="GO" id="GO:0065002">
    <property type="term" value="P:intracellular protein transmembrane transport"/>
    <property type="evidence" value="ECO:0007669"/>
    <property type="project" value="UniProtKB-UniRule"/>
</dbReference>
<comment type="subcellular location">
    <subcellularLocation>
        <location evidence="1 9">Cell membrane</location>
        <topology evidence="1 9">Multi-pass membrane protein</topology>
    </subcellularLocation>
</comment>
<feature type="transmembrane region" description="Helical" evidence="9">
    <location>
        <begin position="291"/>
        <end position="309"/>
    </location>
</feature>
<comment type="caution">
    <text evidence="11">The sequence shown here is derived from an EMBL/GenBank/DDBJ whole genome shotgun (WGS) entry which is preliminary data.</text>
</comment>
<keyword evidence="2 9" id="KW-0813">Transport</keyword>
<dbReference type="Pfam" id="PF07549">
    <property type="entry name" value="Sec_GG"/>
    <property type="match status" value="1"/>
</dbReference>
<evidence type="ECO:0000256" key="1">
    <source>
        <dbReference type="ARBA" id="ARBA00004651"/>
    </source>
</evidence>
<keyword evidence="5 9" id="KW-0653">Protein transport</keyword>
<dbReference type="GO" id="GO:0005886">
    <property type="term" value="C:plasma membrane"/>
    <property type="evidence" value="ECO:0007669"/>
    <property type="project" value="UniProtKB-SubCell"/>
</dbReference>
<comment type="caution">
    <text evidence="9">Lacks conserved residue(s) required for the propagation of feature annotation.</text>
</comment>
<dbReference type="Gene3D" id="1.20.1640.10">
    <property type="entry name" value="Multidrug efflux transporter AcrB transmembrane domain"/>
    <property type="match status" value="1"/>
</dbReference>
<feature type="transmembrane region" description="Helical" evidence="9">
    <location>
        <begin position="315"/>
        <end position="339"/>
    </location>
</feature>
<dbReference type="InterPro" id="IPR005665">
    <property type="entry name" value="SecF_bac"/>
</dbReference>
<dbReference type="RefSeq" id="WP_178367030.1">
    <property type="nucleotide sequence ID" value="NZ_JACADJ010000039.1"/>
</dbReference>
<keyword evidence="8 9" id="KW-0472">Membrane</keyword>
<keyword evidence="4 9" id="KW-0812">Transmembrane</keyword>
<evidence type="ECO:0000256" key="9">
    <source>
        <dbReference type="HAMAP-Rule" id="MF_01464"/>
    </source>
</evidence>
<feature type="transmembrane region" description="Helical" evidence="9">
    <location>
        <begin position="141"/>
        <end position="157"/>
    </location>
</feature>
<feature type="transmembrane region" description="Helical" evidence="9">
    <location>
        <begin position="188"/>
        <end position="206"/>
    </location>
</feature>
<evidence type="ECO:0000256" key="2">
    <source>
        <dbReference type="ARBA" id="ARBA00022448"/>
    </source>
</evidence>
<comment type="similarity">
    <text evidence="9">Belongs to the SecD/SecF family. SecF subfamily.</text>
</comment>
<dbReference type="InterPro" id="IPR022813">
    <property type="entry name" value="SecD/SecF_arch_bac"/>
</dbReference>
<evidence type="ECO:0000313" key="12">
    <source>
        <dbReference type="Proteomes" id="UP000553343"/>
    </source>
</evidence>
<dbReference type="NCBIfam" id="TIGR00916">
    <property type="entry name" value="2A0604s01"/>
    <property type="match status" value="1"/>
</dbReference>
<reference evidence="11 12" key="1">
    <citation type="submission" date="2020-06" db="EMBL/GenBank/DDBJ databases">
        <title>High-quality draft genome of sulfate reducer Desulfobacter latus type strain AcrS2 isolated from marine sediment.</title>
        <authorList>
            <person name="Hoppe M."/>
            <person name="Larsen C.K."/>
            <person name="Marshall I.P.G."/>
            <person name="Schramm A."/>
            <person name="Marietou A.G."/>
        </authorList>
    </citation>
    <scope>NUCLEOTIDE SEQUENCE [LARGE SCALE GENOMIC DNA]</scope>
    <source>
        <strain evidence="11 12">AcRS2</strain>
    </source>
</reference>
<dbReference type="PRINTS" id="PR01755">
    <property type="entry name" value="SECFTRNLCASE"/>
</dbReference>
<feature type="transmembrane region" description="Helical" evidence="9">
    <location>
        <begin position="238"/>
        <end position="259"/>
    </location>
</feature>
<dbReference type="HAMAP" id="MF_01464_B">
    <property type="entry name" value="SecF_B"/>
    <property type="match status" value="1"/>
</dbReference>